<evidence type="ECO:0000256" key="3">
    <source>
        <dbReference type="ARBA" id="ARBA00018111"/>
    </source>
</evidence>
<organism evidence="7 8">
    <name type="scientific">Deinococcus malanensis</name>
    <dbReference type="NCBI Taxonomy" id="1706855"/>
    <lineage>
        <taxon>Bacteria</taxon>
        <taxon>Thermotogati</taxon>
        <taxon>Deinococcota</taxon>
        <taxon>Deinococci</taxon>
        <taxon>Deinococcales</taxon>
        <taxon>Deinococcaceae</taxon>
        <taxon>Deinococcus</taxon>
    </lineage>
</organism>
<sequence>MYRSRRARTPEEGLAPGADARATDSPKRRTPPTPEEAREALMAYAFRALAGRALTEAELRTKLERRSDDAVLVAEILDRVRELGYQDDSQVARAENARRGVGAFRVRQTLKRRGVEEALIEDTLAARDPQAEAQEVRDLLERRWSSFARKRDAAASAYAFLARRGYSGALIWPAIREQQAQAGLDVSDLPEDDD</sequence>
<evidence type="ECO:0000256" key="2">
    <source>
        <dbReference type="ARBA" id="ARBA00009695"/>
    </source>
</evidence>
<feature type="region of interest" description="Disordered" evidence="6">
    <location>
        <begin position="1"/>
        <end position="36"/>
    </location>
</feature>
<protein>
    <recommendedName>
        <fullName evidence="3 5">Regulatory protein RecX</fullName>
    </recommendedName>
</protein>
<evidence type="ECO:0000313" key="8">
    <source>
        <dbReference type="Proteomes" id="UP000647587"/>
    </source>
</evidence>
<dbReference type="Proteomes" id="UP000647587">
    <property type="component" value="Unassembled WGS sequence"/>
</dbReference>
<dbReference type="Gene3D" id="1.10.10.10">
    <property type="entry name" value="Winged helix-like DNA-binding domain superfamily/Winged helix DNA-binding domain"/>
    <property type="match status" value="2"/>
</dbReference>
<dbReference type="InterPro" id="IPR003783">
    <property type="entry name" value="Regulatory_RecX"/>
</dbReference>
<gene>
    <name evidence="5 7" type="primary">recX</name>
    <name evidence="7" type="ORF">GCM10008955_12880</name>
</gene>
<evidence type="ECO:0000256" key="1">
    <source>
        <dbReference type="ARBA" id="ARBA00004496"/>
    </source>
</evidence>
<dbReference type="RefSeq" id="WP_189005633.1">
    <property type="nucleotide sequence ID" value="NZ_BMPP01000004.1"/>
</dbReference>
<reference evidence="8" key="1">
    <citation type="journal article" date="2019" name="Int. J. Syst. Evol. Microbiol.">
        <title>The Global Catalogue of Microorganisms (GCM) 10K type strain sequencing project: providing services to taxonomists for standard genome sequencing and annotation.</title>
        <authorList>
            <consortium name="The Broad Institute Genomics Platform"/>
            <consortium name="The Broad Institute Genome Sequencing Center for Infectious Disease"/>
            <person name="Wu L."/>
            <person name="Ma J."/>
        </authorList>
    </citation>
    <scope>NUCLEOTIDE SEQUENCE [LARGE SCALE GENOMIC DNA]</scope>
    <source>
        <strain evidence="8">JCM 30331</strain>
    </source>
</reference>
<evidence type="ECO:0000256" key="4">
    <source>
        <dbReference type="ARBA" id="ARBA00022490"/>
    </source>
</evidence>
<dbReference type="PANTHER" id="PTHR33602:SF1">
    <property type="entry name" value="REGULATORY PROTEIN RECX FAMILY PROTEIN"/>
    <property type="match status" value="1"/>
</dbReference>
<keyword evidence="4 5" id="KW-0963">Cytoplasm</keyword>
<accession>A0ABQ2ER06</accession>
<evidence type="ECO:0000256" key="6">
    <source>
        <dbReference type="SAM" id="MobiDB-lite"/>
    </source>
</evidence>
<evidence type="ECO:0000313" key="7">
    <source>
        <dbReference type="EMBL" id="GGK20859.1"/>
    </source>
</evidence>
<dbReference type="HAMAP" id="MF_01114">
    <property type="entry name" value="RecX"/>
    <property type="match status" value="1"/>
</dbReference>
<comment type="function">
    <text evidence="5">Modulates RecA activity.</text>
</comment>
<dbReference type="PANTHER" id="PTHR33602">
    <property type="entry name" value="REGULATORY PROTEIN RECX FAMILY PROTEIN"/>
    <property type="match status" value="1"/>
</dbReference>
<name>A0ABQ2ER06_9DEIO</name>
<dbReference type="NCBIfam" id="NF010735">
    <property type="entry name" value="PRK14137.1"/>
    <property type="match status" value="1"/>
</dbReference>
<comment type="subcellular location">
    <subcellularLocation>
        <location evidence="1 5">Cytoplasm</location>
    </subcellularLocation>
</comment>
<comment type="similarity">
    <text evidence="2 5">Belongs to the RecX family.</text>
</comment>
<keyword evidence="8" id="KW-1185">Reference proteome</keyword>
<dbReference type="EMBL" id="BMPP01000004">
    <property type="protein sequence ID" value="GGK20859.1"/>
    <property type="molecule type" value="Genomic_DNA"/>
</dbReference>
<evidence type="ECO:0000256" key="5">
    <source>
        <dbReference type="HAMAP-Rule" id="MF_01114"/>
    </source>
</evidence>
<comment type="caution">
    <text evidence="7">The sequence shown here is derived from an EMBL/GenBank/DDBJ whole genome shotgun (WGS) entry which is preliminary data.</text>
</comment>
<dbReference type="InterPro" id="IPR036388">
    <property type="entry name" value="WH-like_DNA-bd_sf"/>
</dbReference>
<proteinExistence type="inferred from homology"/>